<protein>
    <submittedName>
        <fullName evidence="4">Chondroitin synthase</fullName>
    </submittedName>
</protein>
<dbReference type="InterPro" id="IPR029044">
    <property type="entry name" value="Nucleotide-diphossugar_trans"/>
</dbReference>
<name>A0A1Y0HMV7_9BACT</name>
<dbReference type="RefSeq" id="WP_192866747.1">
    <property type="nucleotide sequence ID" value="NZ_CP021416.1"/>
</dbReference>
<dbReference type="Gene3D" id="3.90.550.10">
    <property type="entry name" value="Spore Coat Polysaccharide Biosynthesis Protein SpsA, Chain A"/>
    <property type="match status" value="1"/>
</dbReference>
<dbReference type="InterPro" id="IPR001173">
    <property type="entry name" value="Glyco_trans_2-like"/>
</dbReference>
<dbReference type="PANTHER" id="PTHR43685:SF3">
    <property type="entry name" value="SLR2126 PROTEIN"/>
    <property type="match status" value="1"/>
</dbReference>
<dbReference type="KEGG" id="suls:Sdiek1_2316"/>
<gene>
    <name evidence="4" type="ORF">Sdiek1_2316</name>
</gene>
<dbReference type="PANTHER" id="PTHR43685">
    <property type="entry name" value="GLYCOSYLTRANSFERASE"/>
    <property type="match status" value="1"/>
</dbReference>
<keyword evidence="1" id="KW-0808">Transferase</keyword>
<evidence type="ECO:0000313" key="5">
    <source>
        <dbReference type="Proteomes" id="UP000196005"/>
    </source>
</evidence>
<accession>A0A1Y0HMV7</accession>
<dbReference type="GO" id="GO:0016740">
    <property type="term" value="F:transferase activity"/>
    <property type="evidence" value="ECO:0007669"/>
    <property type="project" value="UniProtKB-KW"/>
</dbReference>
<sequence length="269" mass="30809">MTCSLIITTYNWEEALQQVLFSCATQTLLPDEIIIADDGSSEKTKKVIENFAHENPTLPIIHSWQEDLGFRASMSRNRAIAKASGEYIILIDGDICLHQNFIQDHLSFAKKGFFTQGTRVLVEKHLTQKIFQAKKLALNFFSQGIKNRKNTLHSKFLSSLFSTHKNHLKGIKTCNLAFFKKDCLAINGFNEDFVGWGREDSEFAVRLLNYGIKRHDIRFNAIAYHLYHPENTRASLPQNDAILKNTIEQKLVWCNNGINKYLKGLDNDN</sequence>
<organism evidence="4 5">
    <name type="scientific">Sulfurospirillum diekertiae</name>
    <dbReference type="NCBI Taxonomy" id="1854492"/>
    <lineage>
        <taxon>Bacteria</taxon>
        <taxon>Pseudomonadati</taxon>
        <taxon>Campylobacterota</taxon>
        <taxon>Epsilonproteobacteria</taxon>
        <taxon>Campylobacterales</taxon>
        <taxon>Sulfurospirillaceae</taxon>
        <taxon>Sulfurospirillum</taxon>
    </lineage>
</organism>
<reference evidence="5" key="1">
    <citation type="submission" date="2017-05" db="EMBL/GenBank/DDBJ databases">
        <title>Dechlorination kinetics govern the competition between two new strains of the genus Sulfurospirillum.</title>
        <authorList>
            <person name="Buttet G.F."/>
            <person name="Murray A.M."/>
            <person name="Goris T."/>
            <person name="Burion M."/>
            <person name="Lin B."/>
            <person name="Rolle M."/>
            <person name="Maillard J."/>
        </authorList>
    </citation>
    <scope>NUCLEOTIDE SEQUENCE [LARGE SCALE GENOMIC DNA]</scope>
    <source>
        <strain evidence="5">SL2-1</strain>
    </source>
</reference>
<keyword evidence="5" id="KW-1185">Reference proteome</keyword>
<dbReference type="InterPro" id="IPR027791">
    <property type="entry name" value="Galactosyl_T_C"/>
</dbReference>
<dbReference type="EMBL" id="CP021416">
    <property type="protein sequence ID" value="ARU49467.1"/>
    <property type="molecule type" value="Genomic_DNA"/>
</dbReference>
<evidence type="ECO:0000259" key="3">
    <source>
        <dbReference type="Pfam" id="PF02709"/>
    </source>
</evidence>
<dbReference type="AlphaFoldDB" id="A0A1Y0HMV7"/>
<dbReference type="SUPFAM" id="SSF53448">
    <property type="entry name" value="Nucleotide-diphospho-sugar transferases"/>
    <property type="match status" value="1"/>
</dbReference>
<dbReference type="Pfam" id="PF02709">
    <property type="entry name" value="Glyco_transf_7C"/>
    <property type="match status" value="1"/>
</dbReference>
<evidence type="ECO:0000256" key="1">
    <source>
        <dbReference type="ARBA" id="ARBA00022679"/>
    </source>
</evidence>
<feature type="domain" description="Glycosyltransferase 2-like" evidence="2">
    <location>
        <begin position="4"/>
        <end position="134"/>
    </location>
</feature>
<dbReference type="Pfam" id="PF00535">
    <property type="entry name" value="Glycos_transf_2"/>
    <property type="match status" value="1"/>
</dbReference>
<dbReference type="Proteomes" id="UP000196005">
    <property type="component" value="Chromosome"/>
</dbReference>
<feature type="domain" description="Galactosyltransferase C-terminal" evidence="3">
    <location>
        <begin position="165"/>
        <end position="228"/>
    </location>
</feature>
<dbReference type="InterPro" id="IPR050834">
    <property type="entry name" value="Glycosyltransf_2"/>
</dbReference>
<dbReference type="CDD" id="cd06420">
    <property type="entry name" value="GT2_Chondriotin_Pol_N"/>
    <property type="match status" value="1"/>
</dbReference>
<proteinExistence type="predicted"/>
<evidence type="ECO:0000313" key="4">
    <source>
        <dbReference type="EMBL" id="ARU49467.1"/>
    </source>
</evidence>
<evidence type="ECO:0000259" key="2">
    <source>
        <dbReference type="Pfam" id="PF00535"/>
    </source>
</evidence>